<evidence type="ECO:0000313" key="2">
    <source>
        <dbReference type="Proteomes" id="UP000241462"/>
    </source>
</evidence>
<dbReference type="Proteomes" id="UP000241462">
    <property type="component" value="Unassembled WGS sequence"/>
</dbReference>
<accession>A0A2T2ZSV6</accession>
<keyword evidence="2" id="KW-1185">Reference proteome</keyword>
<name>A0A2T2ZSV6_9PEZI</name>
<sequence length="164" mass="18146">MRGSGWRFCSLSVTGATWRRSRLAETPAALSARVERRTDNCIFVDDNATHTHTHTHTQPFLIGKSKERIPWTRQRVTQRGQGATRDKQKLRAKKTRRKGSFAFACPFYTCQEKSTDGGKRDTALLEASSSLIANPGCNLLVGSFTLVLCLPNLHCTGREGAHGG</sequence>
<reference evidence="1 2" key="1">
    <citation type="journal article" date="2018" name="Mycol. Prog.">
        <title>Coniella lustricola, a new species from submerged detritus.</title>
        <authorList>
            <person name="Raudabaugh D.B."/>
            <person name="Iturriaga T."/>
            <person name="Carver A."/>
            <person name="Mondo S."/>
            <person name="Pangilinan J."/>
            <person name="Lipzen A."/>
            <person name="He G."/>
            <person name="Amirebrahimi M."/>
            <person name="Grigoriev I.V."/>
            <person name="Miller A.N."/>
        </authorList>
    </citation>
    <scope>NUCLEOTIDE SEQUENCE [LARGE SCALE GENOMIC DNA]</scope>
    <source>
        <strain evidence="1 2">B22-T-1</strain>
    </source>
</reference>
<dbReference type="AlphaFoldDB" id="A0A2T2ZSV6"/>
<evidence type="ECO:0000313" key="1">
    <source>
        <dbReference type="EMBL" id="PSR75467.1"/>
    </source>
</evidence>
<gene>
    <name evidence="1" type="ORF">BD289DRAFT_190682</name>
</gene>
<proteinExistence type="predicted"/>
<dbReference type="EMBL" id="KZ678762">
    <property type="protein sequence ID" value="PSR75467.1"/>
    <property type="molecule type" value="Genomic_DNA"/>
</dbReference>
<organism evidence="1 2">
    <name type="scientific">Coniella lustricola</name>
    <dbReference type="NCBI Taxonomy" id="2025994"/>
    <lineage>
        <taxon>Eukaryota</taxon>
        <taxon>Fungi</taxon>
        <taxon>Dikarya</taxon>
        <taxon>Ascomycota</taxon>
        <taxon>Pezizomycotina</taxon>
        <taxon>Sordariomycetes</taxon>
        <taxon>Sordariomycetidae</taxon>
        <taxon>Diaporthales</taxon>
        <taxon>Schizoparmaceae</taxon>
        <taxon>Coniella</taxon>
    </lineage>
</organism>
<dbReference type="InParanoid" id="A0A2T2ZSV6"/>
<protein>
    <submittedName>
        <fullName evidence="1">Uncharacterized protein</fullName>
    </submittedName>
</protein>